<keyword evidence="9 12" id="KW-0413">Isomerase</keyword>
<keyword evidence="10 12" id="KW-0119">Carbohydrate metabolism</keyword>
<dbReference type="HAMAP" id="MF_00455">
    <property type="entry name" value="Xylose_isom_A"/>
    <property type="match status" value="1"/>
</dbReference>
<name>A0A430AXR0_9ENTE</name>
<evidence type="ECO:0000256" key="5">
    <source>
        <dbReference type="ARBA" id="ARBA00018232"/>
    </source>
</evidence>
<feature type="binding site" evidence="12">
    <location>
        <position position="266"/>
    </location>
    <ligand>
        <name>Mg(2+)</name>
        <dbReference type="ChEBI" id="CHEBI:18420"/>
        <label>1</label>
    </ligand>
</feature>
<dbReference type="SUPFAM" id="SSF51658">
    <property type="entry name" value="Xylose isomerase-like"/>
    <property type="match status" value="1"/>
</dbReference>
<feature type="domain" description="Xylose isomerase-like TIM barrel" evidence="15">
    <location>
        <begin position="113"/>
        <end position="276"/>
    </location>
</feature>
<evidence type="ECO:0000256" key="3">
    <source>
        <dbReference type="ARBA" id="ARBA00011881"/>
    </source>
</evidence>
<dbReference type="GO" id="GO:0042732">
    <property type="term" value="P:D-xylose metabolic process"/>
    <property type="evidence" value="ECO:0007669"/>
    <property type="project" value="UniProtKB-UniRule"/>
</dbReference>
<feature type="binding site" evidence="12">
    <location>
        <position position="305"/>
    </location>
    <ligand>
        <name>Mg(2+)</name>
        <dbReference type="ChEBI" id="CHEBI:18420"/>
        <label>2</label>
    </ligand>
</feature>
<dbReference type="EMBL" id="NGKC01000004">
    <property type="protein sequence ID" value="RSU12834.1"/>
    <property type="molecule type" value="Genomic_DNA"/>
</dbReference>
<dbReference type="NCBIfam" id="TIGR02630">
    <property type="entry name" value="xylose_isom_A"/>
    <property type="match status" value="1"/>
</dbReference>
<comment type="catalytic activity">
    <reaction evidence="11 12 13">
        <text>alpha-D-xylose = alpha-D-xylulofuranose</text>
        <dbReference type="Rhea" id="RHEA:22816"/>
        <dbReference type="ChEBI" id="CHEBI:28518"/>
        <dbReference type="ChEBI" id="CHEBI:188998"/>
        <dbReference type="EC" id="5.3.1.5"/>
    </reaction>
</comment>
<dbReference type="GO" id="GO:0009045">
    <property type="term" value="F:xylose isomerase activity"/>
    <property type="evidence" value="ECO:0007669"/>
    <property type="project" value="UniProtKB-UniRule"/>
</dbReference>
<evidence type="ECO:0000256" key="1">
    <source>
        <dbReference type="ARBA" id="ARBA00004496"/>
    </source>
</evidence>
<dbReference type="PROSITE" id="PS51415">
    <property type="entry name" value="XYLOSE_ISOMERASE"/>
    <property type="match status" value="1"/>
</dbReference>
<keyword evidence="12" id="KW-0460">Magnesium</keyword>
<reference evidence="16 17" key="1">
    <citation type="submission" date="2017-05" db="EMBL/GenBank/DDBJ databases">
        <title>Vagococcus spp. assemblies.</title>
        <authorList>
            <person name="Gulvik C.A."/>
        </authorList>
    </citation>
    <scope>NUCLEOTIDE SEQUENCE [LARGE SCALE GENOMIC DNA]</scope>
    <source>
        <strain evidence="16 17">LMG 24798</strain>
    </source>
</reference>
<dbReference type="EC" id="5.3.1.5" evidence="4 12"/>
<evidence type="ECO:0000256" key="13">
    <source>
        <dbReference type="RuleBase" id="RU000609"/>
    </source>
</evidence>
<evidence type="ECO:0000256" key="11">
    <source>
        <dbReference type="ARBA" id="ARBA00033659"/>
    </source>
</evidence>
<dbReference type="InterPro" id="IPR036237">
    <property type="entry name" value="Xyl_isomerase-like_sf"/>
</dbReference>
<evidence type="ECO:0000256" key="6">
    <source>
        <dbReference type="ARBA" id="ARBA00022490"/>
    </source>
</evidence>
<evidence type="ECO:0000256" key="14">
    <source>
        <dbReference type="RuleBase" id="RU000610"/>
    </source>
</evidence>
<evidence type="ECO:0000256" key="8">
    <source>
        <dbReference type="ARBA" id="ARBA00022723"/>
    </source>
</evidence>
<gene>
    <name evidence="12" type="primary">xylA</name>
    <name evidence="16" type="ORF">CBF27_04665</name>
</gene>
<dbReference type="OrthoDB" id="9763981at2"/>
<evidence type="ECO:0000256" key="4">
    <source>
        <dbReference type="ARBA" id="ARBA00011958"/>
    </source>
</evidence>
<dbReference type="RefSeq" id="WP_126812890.1">
    <property type="nucleotide sequence ID" value="NZ_NGKC01000004.1"/>
</dbReference>
<feature type="binding site" evidence="12">
    <location>
        <position position="266"/>
    </location>
    <ligand>
        <name>Mg(2+)</name>
        <dbReference type="ChEBI" id="CHEBI:18420"/>
        <label>2</label>
    </ligand>
</feature>
<dbReference type="Pfam" id="PF01261">
    <property type="entry name" value="AP_endonuc_2"/>
    <property type="match status" value="1"/>
</dbReference>
<dbReference type="GO" id="GO:0005737">
    <property type="term" value="C:cytoplasm"/>
    <property type="evidence" value="ECO:0007669"/>
    <property type="project" value="UniProtKB-SubCell"/>
</dbReference>
<feature type="binding site" evidence="12">
    <location>
        <position position="294"/>
    </location>
    <ligand>
        <name>Mg(2+)</name>
        <dbReference type="ChEBI" id="CHEBI:18420"/>
        <label>1</label>
    </ligand>
</feature>
<dbReference type="NCBIfam" id="NF003998">
    <property type="entry name" value="PRK05474.1"/>
    <property type="match status" value="1"/>
</dbReference>
<dbReference type="InterPro" id="IPR001998">
    <property type="entry name" value="Xylose_isomerase"/>
</dbReference>
<feature type="binding site" evidence="12">
    <location>
        <position position="230"/>
    </location>
    <ligand>
        <name>Mg(2+)</name>
        <dbReference type="ChEBI" id="CHEBI:18420"/>
        <label>1</label>
    </ligand>
</feature>
<feature type="active site" evidence="12">
    <location>
        <position position="102"/>
    </location>
</feature>
<feature type="binding site" evidence="12">
    <location>
        <position position="307"/>
    </location>
    <ligand>
        <name>Mg(2+)</name>
        <dbReference type="ChEBI" id="CHEBI:18420"/>
        <label>2</label>
    </ligand>
</feature>
<feature type="binding site" evidence="12">
    <location>
        <position position="269"/>
    </location>
    <ligand>
        <name>Mg(2+)</name>
        <dbReference type="ChEBI" id="CHEBI:18420"/>
        <label>2</label>
    </ligand>
</feature>
<feature type="active site" evidence="12">
    <location>
        <position position="99"/>
    </location>
</feature>
<organism evidence="16 17">
    <name type="scientific">Vagococcus acidifermentans</name>
    <dbReference type="NCBI Taxonomy" id="564710"/>
    <lineage>
        <taxon>Bacteria</taxon>
        <taxon>Bacillati</taxon>
        <taxon>Bacillota</taxon>
        <taxon>Bacilli</taxon>
        <taxon>Lactobacillales</taxon>
        <taxon>Enterococcaceae</taxon>
        <taxon>Vagococcus</taxon>
    </lineage>
</organism>
<proteinExistence type="inferred from homology"/>
<feature type="binding site" evidence="12">
    <location>
        <position position="337"/>
    </location>
    <ligand>
        <name>Mg(2+)</name>
        <dbReference type="ChEBI" id="CHEBI:18420"/>
        <label>1</label>
    </ligand>
</feature>
<keyword evidence="6 12" id="KW-0963">Cytoplasm</keyword>
<comment type="similarity">
    <text evidence="2 12 13">Belongs to the xylose isomerase family.</text>
</comment>
<dbReference type="InterPro" id="IPR013022">
    <property type="entry name" value="Xyl_isomerase-like_TIM-brl"/>
</dbReference>
<evidence type="ECO:0000256" key="7">
    <source>
        <dbReference type="ARBA" id="ARBA00022629"/>
    </source>
</evidence>
<evidence type="ECO:0000313" key="16">
    <source>
        <dbReference type="EMBL" id="RSU12834.1"/>
    </source>
</evidence>
<dbReference type="AlphaFoldDB" id="A0A430AXR0"/>
<sequence length="435" mass="49242">MAYFPSIDKVKFEGKETSNPFAFRHYNPDEIVFGKPMREHLRFAMAWWHTLTQDGTDPFGAPINERTWLSEDPMTTAKNRVDAAFEILDKLSMDFFCFHDVDIAPQGDSLQEFFDNLDVITDLIKQKMDETGKKLLWNTANMFTHPRFVHGAASSSNAEVFAIAAAQVKKGIDISKKLGGKNYVFWGGREGYESLLNTDMMLEQDNIARLFHMAVDYAKEIGHEVQFLIEPKPMEPSKHQYDFDAATTMAFLQKYGLTDYFKLNLEANHATLAGHTFDHEMYVARCYDALGSLDANQGDMLLGWDTDEFPTNIYDTTLAMYQVLENGGIAPGGINFDAKVRRTSFKMEDLILAHIAGMDTFARGLKAAAALKEDGFFDKEISRRYASYQSGIGKSIVDGNENLTSLTEYALAHDHVENESNHLELLKSRLNDYLV</sequence>
<keyword evidence="17" id="KW-1185">Reference proteome</keyword>
<dbReference type="GO" id="GO:0000287">
    <property type="term" value="F:magnesium ion binding"/>
    <property type="evidence" value="ECO:0007669"/>
    <property type="project" value="UniProtKB-UniRule"/>
</dbReference>
<evidence type="ECO:0000256" key="9">
    <source>
        <dbReference type="ARBA" id="ARBA00023235"/>
    </source>
</evidence>
<evidence type="ECO:0000256" key="10">
    <source>
        <dbReference type="ARBA" id="ARBA00023277"/>
    </source>
</evidence>
<dbReference type="PANTHER" id="PTHR48408">
    <property type="match status" value="1"/>
</dbReference>
<comment type="cofactor">
    <cofactor evidence="12">
        <name>Mg(2+)</name>
        <dbReference type="ChEBI" id="CHEBI:18420"/>
    </cofactor>
    <text evidence="12">Binds 2 magnesium ions per subunit.</text>
</comment>
<accession>A0A430AXR0</accession>
<dbReference type="PANTHER" id="PTHR48408:SF1">
    <property type="entry name" value="XYLOSE ISOMERASE"/>
    <property type="match status" value="1"/>
</dbReference>
<evidence type="ECO:0000259" key="15">
    <source>
        <dbReference type="Pfam" id="PF01261"/>
    </source>
</evidence>
<evidence type="ECO:0000313" key="17">
    <source>
        <dbReference type="Proteomes" id="UP000286773"/>
    </source>
</evidence>
<comment type="subcellular location">
    <subcellularLocation>
        <location evidence="1 12 14">Cytoplasm</location>
    </subcellularLocation>
</comment>
<dbReference type="PRINTS" id="PR00688">
    <property type="entry name" value="XYLOSISMRASE"/>
</dbReference>
<evidence type="ECO:0000256" key="2">
    <source>
        <dbReference type="ARBA" id="ARBA00005765"/>
    </source>
</evidence>
<comment type="subunit">
    <text evidence="3 12 14">Homotetramer.</text>
</comment>
<keyword evidence="8 12" id="KW-0479">Metal-binding</keyword>
<keyword evidence="7 12" id="KW-0859">Xylose metabolism</keyword>
<dbReference type="InterPro" id="IPR013452">
    <property type="entry name" value="Xylose_isom_bac"/>
</dbReference>
<dbReference type="Gene3D" id="3.20.20.150">
    <property type="entry name" value="Divalent-metal-dependent TIM barrel enzymes"/>
    <property type="match status" value="1"/>
</dbReference>
<dbReference type="Proteomes" id="UP000286773">
    <property type="component" value="Unassembled WGS sequence"/>
</dbReference>
<evidence type="ECO:0000256" key="12">
    <source>
        <dbReference type="HAMAP-Rule" id="MF_00455"/>
    </source>
</evidence>
<comment type="caution">
    <text evidence="16">The sequence shown here is derived from an EMBL/GenBank/DDBJ whole genome shotgun (WGS) entry which is preliminary data.</text>
</comment>
<protein>
    <recommendedName>
        <fullName evidence="5 12">Xylose isomerase</fullName>
        <ecNumber evidence="4 12">5.3.1.5</ecNumber>
    </recommendedName>
</protein>